<reference evidence="4 5" key="1">
    <citation type="submission" date="2020-04" db="EMBL/GenBank/DDBJ databases">
        <authorList>
            <person name="Zhang R."/>
            <person name="Schippers A."/>
        </authorList>
    </citation>
    <scope>NUCLEOTIDE SEQUENCE [LARGE SCALE GENOMIC DNA]</scope>
    <source>
        <strain evidence="4 5">DSM 109850</strain>
    </source>
</reference>
<evidence type="ECO:0000259" key="2">
    <source>
        <dbReference type="Pfam" id="PF02829"/>
    </source>
</evidence>
<sequence length="172" mass="19154">MNRQERQALIVSLLRSATEPMRGEDLADQAQVTRQVVVHEIALLRAAGVPILSTPRGYRLSSLDYPSRERTIIAVRHTPEQTAEELYTLVDHGLAVHSVIVAHPIYGHLEGSLEIRSRIDVASFLQQVEADQASLLSSLTDGYHMHTVSFQRSKDLELARQALRRAGIAVLD</sequence>
<evidence type="ECO:0000256" key="1">
    <source>
        <dbReference type="PIRSR" id="PIRSR037847-1"/>
    </source>
</evidence>
<dbReference type="PIRSF" id="PIRSF037847">
    <property type="entry name" value="NiaR"/>
    <property type="match status" value="1"/>
</dbReference>
<dbReference type="Proteomes" id="UP000533476">
    <property type="component" value="Unassembled WGS sequence"/>
</dbReference>
<dbReference type="RefSeq" id="WP_169102990.1">
    <property type="nucleotide sequence ID" value="NZ_JABBVZ010000150.1"/>
</dbReference>
<gene>
    <name evidence="4" type="ORF">HIJ39_20970</name>
</gene>
<feature type="domain" description="Helix-turn-helix type 11" evidence="3">
    <location>
        <begin position="6"/>
        <end position="59"/>
    </location>
</feature>
<accession>A0A7Y0Q5Y1</accession>
<feature type="domain" description="3H" evidence="2">
    <location>
        <begin position="73"/>
        <end position="168"/>
    </location>
</feature>
<dbReference type="SUPFAM" id="SSF75500">
    <property type="entry name" value="Putative transcriptional regulator TM1602, C-terminal domain"/>
    <property type="match status" value="1"/>
</dbReference>
<evidence type="ECO:0000313" key="4">
    <source>
        <dbReference type="EMBL" id="NMP24784.1"/>
    </source>
</evidence>
<evidence type="ECO:0000259" key="3">
    <source>
        <dbReference type="Pfam" id="PF08279"/>
    </source>
</evidence>
<protein>
    <submittedName>
        <fullName evidence="4">Transcription repressor NadR</fullName>
    </submittedName>
</protein>
<feature type="binding site" evidence="1">
    <location>
        <position position="144"/>
    </location>
    <ligand>
        <name>Ni(2+)</name>
        <dbReference type="ChEBI" id="CHEBI:49786"/>
    </ligand>
</feature>
<dbReference type="Gene3D" id="1.10.10.10">
    <property type="entry name" value="Winged helix-like DNA-binding domain superfamily/Winged helix DNA-binding domain"/>
    <property type="match status" value="1"/>
</dbReference>
<dbReference type="InterPro" id="IPR035922">
    <property type="entry name" value="3H_dom_sf"/>
</dbReference>
<dbReference type="Pfam" id="PF02829">
    <property type="entry name" value="3H"/>
    <property type="match status" value="1"/>
</dbReference>
<dbReference type="InterPro" id="IPR004173">
    <property type="entry name" value="3H_domain"/>
</dbReference>
<keyword evidence="5" id="KW-1185">Reference proteome</keyword>
<dbReference type="PANTHER" id="PTHR40068:SF1">
    <property type="entry name" value="TRANSCRIPTION REPRESSOR NIAR-RELATED"/>
    <property type="match status" value="1"/>
</dbReference>
<dbReference type="InterPro" id="IPR026043">
    <property type="entry name" value="NadR"/>
</dbReference>
<comment type="caution">
    <text evidence="4">The sequence shown here is derived from an EMBL/GenBank/DDBJ whole genome shotgun (WGS) entry which is preliminary data.</text>
</comment>
<dbReference type="PANTHER" id="PTHR40068">
    <property type="entry name" value="TRANSCRIPTION REPRESSOR NIAR-RELATED"/>
    <property type="match status" value="1"/>
</dbReference>
<dbReference type="InterPro" id="IPR013196">
    <property type="entry name" value="HTH_11"/>
</dbReference>
<evidence type="ECO:0000313" key="5">
    <source>
        <dbReference type="Proteomes" id="UP000533476"/>
    </source>
</evidence>
<dbReference type="AlphaFoldDB" id="A0A7Y0Q5Y1"/>
<dbReference type="InterPro" id="IPR036388">
    <property type="entry name" value="WH-like_DNA-bd_sf"/>
</dbReference>
<dbReference type="Gene3D" id="3.30.1340.20">
    <property type="entry name" value="3H domain"/>
    <property type="match status" value="1"/>
</dbReference>
<keyword evidence="1" id="KW-0479">Metal-binding</keyword>
<feature type="binding site" evidence="1">
    <location>
        <position position="77"/>
    </location>
    <ligand>
        <name>Ni(2+)</name>
        <dbReference type="ChEBI" id="CHEBI:49786"/>
    </ligand>
</feature>
<proteinExistence type="predicted"/>
<dbReference type="InterPro" id="IPR036390">
    <property type="entry name" value="WH_DNA-bd_sf"/>
</dbReference>
<feature type="binding site" evidence="1">
    <location>
        <position position="146"/>
    </location>
    <ligand>
        <name>Ni(2+)</name>
        <dbReference type="ChEBI" id="CHEBI:49786"/>
    </ligand>
</feature>
<dbReference type="Pfam" id="PF08279">
    <property type="entry name" value="HTH_11"/>
    <property type="match status" value="1"/>
</dbReference>
<name>A0A7Y0Q5Y1_9FIRM</name>
<keyword evidence="1" id="KW-0533">Nickel</keyword>
<feature type="binding site" evidence="1">
    <location>
        <position position="85"/>
    </location>
    <ligand>
        <name>Ni(2+)</name>
        <dbReference type="ChEBI" id="CHEBI:49786"/>
    </ligand>
</feature>
<dbReference type="GO" id="GO:0046872">
    <property type="term" value="F:metal ion binding"/>
    <property type="evidence" value="ECO:0007669"/>
    <property type="project" value="UniProtKB-KW"/>
</dbReference>
<dbReference type="EMBL" id="JABBVZ010000150">
    <property type="protein sequence ID" value="NMP24784.1"/>
    <property type="molecule type" value="Genomic_DNA"/>
</dbReference>
<organism evidence="4 5">
    <name type="scientific">Sulfobacillus harzensis</name>
    <dbReference type="NCBI Taxonomy" id="2729629"/>
    <lineage>
        <taxon>Bacteria</taxon>
        <taxon>Bacillati</taxon>
        <taxon>Bacillota</taxon>
        <taxon>Clostridia</taxon>
        <taxon>Eubacteriales</taxon>
        <taxon>Clostridiales Family XVII. Incertae Sedis</taxon>
        <taxon>Sulfobacillus</taxon>
    </lineage>
</organism>
<dbReference type="SUPFAM" id="SSF46785">
    <property type="entry name" value="Winged helix' DNA-binding domain"/>
    <property type="match status" value="1"/>
</dbReference>